<protein>
    <submittedName>
        <fullName evidence="2">Uncharacterized protein</fullName>
    </submittedName>
</protein>
<feature type="region of interest" description="Disordered" evidence="1">
    <location>
        <begin position="1"/>
        <end position="26"/>
    </location>
</feature>
<dbReference type="RefSeq" id="WP_175549408.1">
    <property type="nucleotide sequence ID" value="NZ_FRBD01000005.1"/>
</dbReference>
<evidence type="ECO:0000313" key="2">
    <source>
        <dbReference type="EMBL" id="SHK52178.1"/>
    </source>
</evidence>
<dbReference type="EMBL" id="FRBD01000005">
    <property type="protein sequence ID" value="SHK52178.1"/>
    <property type="molecule type" value="Genomic_DNA"/>
</dbReference>
<evidence type="ECO:0000313" key="3">
    <source>
        <dbReference type="Proteomes" id="UP000184130"/>
    </source>
</evidence>
<name>A0A1M6T604_XYLRU</name>
<proteinExistence type="predicted"/>
<accession>A0A1M6T604</accession>
<reference evidence="2 3" key="1">
    <citation type="submission" date="2016-11" db="EMBL/GenBank/DDBJ databases">
        <authorList>
            <person name="Jaros S."/>
            <person name="Januszkiewicz K."/>
            <person name="Wedrychowicz H."/>
        </authorList>
    </citation>
    <scope>NUCLEOTIDE SEQUENCE [LARGE SCALE GENOMIC DNA]</scope>
    <source>
        <strain evidence="2 3">KHT3</strain>
    </source>
</reference>
<dbReference type="Proteomes" id="UP000184130">
    <property type="component" value="Unassembled WGS sequence"/>
</dbReference>
<gene>
    <name evidence="2" type="ORF">SAMN05216463_10517</name>
</gene>
<dbReference type="AlphaFoldDB" id="A0A1M6T604"/>
<feature type="compositionally biased region" description="Low complexity" evidence="1">
    <location>
        <begin position="8"/>
        <end position="24"/>
    </location>
</feature>
<evidence type="ECO:0000256" key="1">
    <source>
        <dbReference type="SAM" id="MobiDB-lite"/>
    </source>
</evidence>
<organism evidence="2 3">
    <name type="scientific">Xylanibacter ruminicola</name>
    <name type="common">Prevotella ruminicola</name>
    <dbReference type="NCBI Taxonomy" id="839"/>
    <lineage>
        <taxon>Bacteria</taxon>
        <taxon>Pseudomonadati</taxon>
        <taxon>Bacteroidota</taxon>
        <taxon>Bacteroidia</taxon>
        <taxon>Bacteroidales</taxon>
        <taxon>Prevotellaceae</taxon>
        <taxon>Xylanibacter</taxon>
    </lineage>
</organism>
<sequence>MAEDKINPEQPNVEQPNVEQPQNEQLHDEQLSKVNGGGFLEDLFRVFTGSSE</sequence>